<keyword evidence="4 7" id="KW-0812">Transmembrane</keyword>
<keyword evidence="7" id="KW-0813">Transport</keyword>
<evidence type="ECO:0000313" key="9">
    <source>
        <dbReference type="Proteomes" id="UP000266389"/>
    </source>
</evidence>
<dbReference type="PANTHER" id="PTHR30558:SF3">
    <property type="entry name" value="BIOPOLYMER TRANSPORT PROTEIN EXBD-RELATED"/>
    <property type="match status" value="1"/>
</dbReference>
<dbReference type="GO" id="GO:0015031">
    <property type="term" value="P:protein transport"/>
    <property type="evidence" value="ECO:0007669"/>
    <property type="project" value="UniProtKB-KW"/>
</dbReference>
<evidence type="ECO:0000256" key="5">
    <source>
        <dbReference type="ARBA" id="ARBA00022989"/>
    </source>
</evidence>
<keyword evidence="3" id="KW-1003">Cell membrane</keyword>
<dbReference type="AlphaFoldDB" id="A0A395LW60"/>
<evidence type="ECO:0000256" key="4">
    <source>
        <dbReference type="ARBA" id="ARBA00022692"/>
    </source>
</evidence>
<evidence type="ECO:0000256" key="3">
    <source>
        <dbReference type="ARBA" id="ARBA00022475"/>
    </source>
</evidence>
<organism evidence="8 9">
    <name type="scientific">Candidatus Thermochlorobacter aerophilus</name>
    <dbReference type="NCBI Taxonomy" id="1868324"/>
    <lineage>
        <taxon>Bacteria</taxon>
        <taxon>Pseudomonadati</taxon>
        <taxon>Chlorobiota</taxon>
        <taxon>Chlorobiia</taxon>
        <taxon>Chlorobiales</taxon>
        <taxon>Candidatus Thermochlorobacteriaceae</taxon>
        <taxon>Candidatus Thermochlorobacter</taxon>
    </lineage>
</organism>
<dbReference type="PANTHER" id="PTHR30558">
    <property type="entry name" value="EXBD MEMBRANE COMPONENT OF PMF-DRIVEN MACROMOLECULE IMPORT SYSTEM"/>
    <property type="match status" value="1"/>
</dbReference>
<keyword evidence="5" id="KW-1133">Transmembrane helix</keyword>
<dbReference type="InterPro" id="IPR003400">
    <property type="entry name" value="ExbD"/>
</dbReference>
<dbReference type="Pfam" id="PF02472">
    <property type="entry name" value="ExbD"/>
    <property type="match status" value="1"/>
</dbReference>
<evidence type="ECO:0000256" key="6">
    <source>
        <dbReference type="ARBA" id="ARBA00023136"/>
    </source>
</evidence>
<proteinExistence type="inferred from homology"/>
<evidence type="ECO:0000313" key="8">
    <source>
        <dbReference type="EMBL" id="RFM22922.1"/>
    </source>
</evidence>
<dbReference type="GO" id="GO:0005886">
    <property type="term" value="C:plasma membrane"/>
    <property type="evidence" value="ECO:0007669"/>
    <property type="project" value="UniProtKB-SubCell"/>
</dbReference>
<dbReference type="EMBL" id="PHFL01000072">
    <property type="protein sequence ID" value="RFM22922.1"/>
    <property type="molecule type" value="Genomic_DNA"/>
</dbReference>
<protein>
    <submittedName>
        <fullName evidence="8">Biopolymer transporter ExbD</fullName>
    </submittedName>
</protein>
<comment type="subcellular location">
    <subcellularLocation>
        <location evidence="1">Cell membrane</location>
        <topology evidence="1">Single-pass membrane protein</topology>
    </subcellularLocation>
    <subcellularLocation>
        <location evidence="7">Cell membrane</location>
        <topology evidence="7">Single-pass type II membrane protein</topology>
    </subcellularLocation>
</comment>
<dbReference type="GO" id="GO:0022857">
    <property type="term" value="F:transmembrane transporter activity"/>
    <property type="evidence" value="ECO:0007669"/>
    <property type="project" value="InterPro"/>
</dbReference>
<comment type="similarity">
    <text evidence="2 7">Belongs to the ExbD/TolR family.</text>
</comment>
<evidence type="ECO:0000256" key="7">
    <source>
        <dbReference type="RuleBase" id="RU003879"/>
    </source>
</evidence>
<sequence length="166" mass="19048">MNFFGFLMHSGEEIDLAPLVDIAFLLLTFFMMTTVFRATDKIQVETPQSNSAAKEPTKRYVIVTVSDSTDKHDTQVVVNMDEYKVRVTAFQGTPYEREATGTDGVLLRDWRKELYEILLRARQADPGQSLVLKADKNARFGVINEIMIKMKEVKFDQVQMVTKMEQ</sequence>
<dbReference type="Proteomes" id="UP000266389">
    <property type="component" value="Unassembled WGS sequence"/>
</dbReference>
<evidence type="ECO:0000256" key="2">
    <source>
        <dbReference type="ARBA" id="ARBA00005811"/>
    </source>
</evidence>
<evidence type="ECO:0000256" key="1">
    <source>
        <dbReference type="ARBA" id="ARBA00004162"/>
    </source>
</evidence>
<accession>A0A395LW60</accession>
<gene>
    <name evidence="8" type="ORF">D0433_13995</name>
</gene>
<keyword evidence="7" id="KW-0653">Protein transport</keyword>
<comment type="caution">
    <text evidence="8">The sequence shown here is derived from an EMBL/GenBank/DDBJ whole genome shotgun (WGS) entry which is preliminary data.</text>
</comment>
<reference evidence="8 9" key="1">
    <citation type="journal article" date="2011" name="ISME J.">
        <title>Community ecology of hot spring cyanobacterial mats: predominant populations and their functional potential.</title>
        <authorList>
            <person name="Klatt C.G."/>
            <person name="Wood J.M."/>
            <person name="Rusch D.B."/>
            <person name="Bateson M.M."/>
            <person name="Hamamura N."/>
            <person name="Heidelberg J.F."/>
            <person name="Grossman A.R."/>
            <person name="Bhaya D."/>
            <person name="Cohan F.M."/>
            <person name="Kuhl M."/>
            <person name="Bryant D.A."/>
            <person name="Ward D.M."/>
        </authorList>
    </citation>
    <scope>NUCLEOTIDE SEQUENCE [LARGE SCALE GENOMIC DNA]</scope>
    <source>
        <strain evidence="8">OS</strain>
    </source>
</reference>
<keyword evidence="6" id="KW-0472">Membrane</keyword>
<name>A0A395LW60_9BACT</name>